<feature type="region of interest" description="Disordered" evidence="1">
    <location>
        <begin position="1"/>
        <end position="36"/>
    </location>
</feature>
<keyword evidence="3" id="KW-1185">Reference proteome</keyword>
<dbReference type="EMBL" id="ADAQ01000012">
    <property type="protein sequence ID" value="EEY72095.1"/>
    <property type="molecule type" value="Genomic_DNA"/>
</dbReference>
<accession>D0I9I0</accession>
<sequence length="63" mass="7331">MQEYCCHEREQPNGRPTVHQQHIEKEEGQDDGDGNLVKPVHMFLEAEAEFISYQNSDEKQATK</sequence>
<evidence type="ECO:0000313" key="2">
    <source>
        <dbReference type="EMBL" id="EEY72095.1"/>
    </source>
</evidence>
<dbReference type="AlphaFoldDB" id="D0I9I0"/>
<feature type="compositionally biased region" description="Basic and acidic residues" evidence="1">
    <location>
        <begin position="1"/>
        <end position="12"/>
    </location>
</feature>
<evidence type="ECO:0000313" key="3">
    <source>
        <dbReference type="Proteomes" id="UP000003604"/>
    </source>
</evidence>
<organism evidence="2 3">
    <name type="scientific">Grimontia hollisae CIP 101886</name>
    <dbReference type="NCBI Taxonomy" id="675812"/>
    <lineage>
        <taxon>Bacteria</taxon>
        <taxon>Pseudomonadati</taxon>
        <taxon>Pseudomonadota</taxon>
        <taxon>Gammaproteobacteria</taxon>
        <taxon>Vibrionales</taxon>
        <taxon>Vibrionaceae</taxon>
        <taxon>Grimontia</taxon>
    </lineage>
</organism>
<gene>
    <name evidence="2" type="ORF">VHA_002517</name>
</gene>
<proteinExistence type="predicted"/>
<comment type="caution">
    <text evidence="2">The sequence shown here is derived from an EMBL/GenBank/DDBJ whole genome shotgun (WGS) entry which is preliminary data.</text>
</comment>
<evidence type="ECO:0000256" key="1">
    <source>
        <dbReference type="SAM" id="MobiDB-lite"/>
    </source>
</evidence>
<reference evidence="2 3" key="1">
    <citation type="submission" date="2009-10" db="EMBL/GenBank/DDBJ databases">
        <authorList>
            <consortium name="Los Alamos National Laboratory (LANL)"/>
            <consortium name="National Microbial Pathogen Data Resource (NMPDR)"/>
            <person name="Saunders E.H."/>
            <person name="Munk A.C."/>
            <person name="Tapia R."/>
            <person name="Green L."/>
            <person name="Rogers Y."/>
            <person name="Detter J.C."/>
            <person name="Bruce D."/>
            <person name="Brettin T.S."/>
            <person name="Colwell R.R."/>
            <person name="Huq A."/>
            <person name="Grim C.J."/>
            <person name="Hasan N.A."/>
            <person name="Bartels D."/>
            <person name="Vonstein V."/>
        </authorList>
    </citation>
    <scope>NUCLEOTIDE SEQUENCE [LARGE SCALE GENOMIC DNA]</scope>
    <source>
        <strain evidence="2 3">CIP 101886</strain>
    </source>
</reference>
<name>D0I9I0_GRIHO</name>
<dbReference type="Proteomes" id="UP000003604">
    <property type="component" value="Unassembled WGS sequence"/>
</dbReference>
<protein>
    <submittedName>
        <fullName evidence="2">Uncharacterized protein</fullName>
    </submittedName>
</protein>